<proteinExistence type="predicted"/>
<dbReference type="Gene3D" id="3.40.50.1820">
    <property type="entry name" value="alpha/beta hydrolase"/>
    <property type="match status" value="1"/>
</dbReference>
<dbReference type="Pfam" id="PF00561">
    <property type="entry name" value="Abhydrolase_1"/>
    <property type="match status" value="1"/>
</dbReference>
<reference evidence="2" key="1">
    <citation type="submission" date="2015-01" db="EMBL/GenBank/DDBJ databases">
        <authorList>
            <person name="Durling Mikael"/>
        </authorList>
    </citation>
    <scope>NUCLEOTIDE SEQUENCE</scope>
</reference>
<dbReference type="InterPro" id="IPR029058">
    <property type="entry name" value="AB_hydrolase_fold"/>
</dbReference>
<gene>
    <name evidence="2" type="ORF">BN869_000013503_1</name>
</gene>
<evidence type="ECO:0000259" key="1">
    <source>
        <dbReference type="Pfam" id="PF00561"/>
    </source>
</evidence>
<dbReference type="PANTHER" id="PTHR45763">
    <property type="entry name" value="HYDROLASE, ALPHA/BETA FOLD FAMILY PROTEIN, EXPRESSED-RELATED"/>
    <property type="match status" value="1"/>
</dbReference>
<dbReference type="EMBL" id="CDPU01000102">
    <property type="protein sequence ID" value="CEO57445.1"/>
    <property type="molecule type" value="Genomic_DNA"/>
</dbReference>
<dbReference type="PANTHER" id="PTHR45763:SF46">
    <property type="entry name" value="AB HYDROLASE-1 DOMAIN-CONTAINING PROTEIN"/>
    <property type="match status" value="1"/>
</dbReference>
<dbReference type="InterPro" id="IPR000073">
    <property type="entry name" value="AB_hydrolase_1"/>
</dbReference>
<accession>A0A0B7KR63</accession>
<name>A0A0B7KR63_BIOOC</name>
<organism evidence="2">
    <name type="scientific">Bionectria ochroleuca</name>
    <name type="common">Gliocladium roseum</name>
    <dbReference type="NCBI Taxonomy" id="29856"/>
    <lineage>
        <taxon>Eukaryota</taxon>
        <taxon>Fungi</taxon>
        <taxon>Dikarya</taxon>
        <taxon>Ascomycota</taxon>
        <taxon>Pezizomycotina</taxon>
        <taxon>Sordariomycetes</taxon>
        <taxon>Hypocreomycetidae</taxon>
        <taxon>Hypocreales</taxon>
        <taxon>Bionectriaceae</taxon>
        <taxon>Clonostachys</taxon>
    </lineage>
</organism>
<dbReference type="SUPFAM" id="SSF53474">
    <property type="entry name" value="alpha/beta-Hydrolases"/>
    <property type="match status" value="1"/>
</dbReference>
<evidence type="ECO:0000313" key="2">
    <source>
        <dbReference type="EMBL" id="CEO57445.1"/>
    </source>
</evidence>
<dbReference type="AlphaFoldDB" id="A0A0B7KR63"/>
<protein>
    <recommendedName>
        <fullName evidence="1">AB hydrolase-1 domain-containing protein</fullName>
    </recommendedName>
</protein>
<feature type="domain" description="AB hydrolase-1" evidence="1">
    <location>
        <begin position="25"/>
        <end position="278"/>
    </location>
</feature>
<sequence>MAQLFALPDGRNLEYLVSGPNHGFPLVWIHGTPSCYLQIPCLPATSDMLGIKIITFSKPGYGRSTRQEGRRVVDTVADIQALLAHLKVEKCCVGGWSGGGADALACAARLRGCVAVLSIAAFAPYDAGGLDWLADKEEASVRGFKAALEGEDELLKHIGPARIGMVNTDVSTMLEGLSRSFPEADQDAMRENSGMALNLVQSMQEGLRNNCDGWVDDNMAMLAPWGFGLDEIQVPVFLYQGGVDNTVPNAHGKWLSNHLPQGKLQTHFYKDRGHISIYLGHEKNIIRELLEATEL</sequence>